<name>A0ABR1PTP5_9PEZI</name>
<evidence type="ECO:0000313" key="2">
    <source>
        <dbReference type="EMBL" id="KAK7937464.1"/>
    </source>
</evidence>
<dbReference type="Proteomes" id="UP001391051">
    <property type="component" value="Unassembled WGS sequence"/>
</dbReference>
<organism evidence="2 3">
    <name type="scientific">Apiospora aurea</name>
    <dbReference type="NCBI Taxonomy" id="335848"/>
    <lineage>
        <taxon>Eukaryota</taxon>
        <taxon>Fungi</taxon>
        <taxon>Dikarya</taxon>
        <taxon>Ascomycota</taxon>
        <taxon>Pezizomycotina</taxon>
        <taxon>Sordariomycetes</taxon>
        <taxon>Xylariomycetidae</taxon>
        <taxon>Amphisphaeriales</taxon>
        <taxon>Apiosporaceae</taxon>
        <taxon>Apiospora</taxon>
    </lineage>
</organism>
<accession>A0ABR1PTP5</accession>
<dbReference type="RefSeq" id="XP_066692792.1">
    <property type="nucleotide sequence ID" value="XM_066850554.1"/>
</dbReference>
<protein>
    <submittedName>
        <fullName evidence="2">Phosphatidic acid phosphatase type 2/haloperoxidase</fullName>
    </submittedName>
</protein>
<proteinExistence type="predicted"/>
<feature type="region of interest" description="Disordered" evidence="1">
    <location>
        <begin position="44"/>
        <end position="92"/>
    </location>
</feature>
<gene>
    <name evidence="2" type="ORF">PG986_014332</name>
</gene>
<evidence type="ECO:0000313" key="3">
    <source>
        <dbReference type="Proteomes" id="UP001391051"/>
    </source>
</evidence>
<dbReference type="GeneID" id="92083616"/>
<dbReference type="EMBL" id="JAQQWE010000010">
    <property type="protein sequence ID" value="KAK7937464.1"/>
    <property type="molecule type" value="Genomic_DNA"/>
</dbReference>
<feature type="compositionally biased region" description="Polar residues" evidence="1">
    <location>
        <begin position="58"/>
        <end position="70"/>
    </location>
</feature>
<comment type="caution">
    <text evidence="2">The sequence shown here is derived from an EMBL/GenBank/DDBJ whole genome shotgun (WGS) entry which is preliminary data.</text>
</comment>
<reference evidence="2 3" key="1">
    <citation type="submission" date="2023-01" db="EMBL/GenBank/DDBJ databases">
        <title>Analysis of 21 Apiospora genomes using comparative genomics revels a genus with tremendous synthesis potential of carbohydrate active enzymes and secondary metabolites.</title>
        <authorList>
            <person name="Sorensen T."/>
        </authorList>
    </citation>
    <scope>NUCLEOTIDE SEQUENCE [LARGE SCALE GENOMIC DNA]</scope>
    <source>
        <strain evidence="2 3">CBS 24483</strain>
    </source>
</reference>
<sequence length="92" mass="9870">MIYSAIWDFHFIHIPLNCGITYFHTGGIELAHAMFTRMAGWGSSRSVGSEKQLGGNGTAATSDANINDTHASGMLRKPVDGHGPARHGDDMV</sequence>
<evidence type="ECO:0000256" key="1">
    <source>
        <dbReference type="SAM" id="MobiDB-lite"/>
    </source>
</evidence>
<keyword evidence="3" id="KW-1185">Reference proteome</keyword>